<sequence length="287" mass="31795">MGQKIANKQTLVAVMQRPSKDWDARRTPLDARLLRVNTDACLARQTIRTTARICGSSDSNCLHPSMAIDNLFAEKWRPPHGTTVHYRPELQAIVTPPLALLYSPHCRAMIKLWPLTDNYEQRVLPYIDHSIALVLAGLRHQMHPALAQGKDSPIRQIGTRQDRRCLEFSQCVVRGGSASHTGPLVFLSLFFPPRLGQMQNQSVGSLVPGVKGREASSPLPAHLTPTSASDITTDPGMFWYAAPNRSGKVVEPSQQRPITQLGPRHSPSIVSVQHDHAGKNRESNFDC</sequence>
<reference evidence="1" key="1">
    <citation type="journal article" date="2021" name="Mol. Plant Microbe Interact.">
        <title>Complete Genome Sequence of the Plant-Pathogenic Fungus Colletotrichum lupini.</title>
        <authorList>
            <person name="Baroncelli R."/>
            <person name="Pensec F."/>
            <person name="Da Lio D."/>
            <person name="Boufleur T."/>
            <person name="Vicente I."/>
            <person name="Sarrocco S."/>
            <person name="Picot A."/>
            <person name="Baraldi E."/>
            <person name="Sukno S."/>
            <person name="Thon M."/>
            <person name="Le Floch G."/>
        </authorList>
    </citation>
    <scope>NUCLEOTIDE SEQUENCE</scope>
    <source>
        <strain evidence="1">IMI 504893</strain>
    </source>
</reference>
<dbReference type="GeneID" id="73347525"/>
<accession>A0A9Q8WMG6</accession>
<evidence type="ECO:0000313" key="2">
    <source>
        <dbReference type="Proteomes" id="UP000830671"/>
    </source>
</evidence>
<dbReference type="AlphaFoldDB" id="A0A9Q8WMG6"/>
<dbReference type="EMBL" id="CP019479">
    <property type="protein sequence ID" value="UQC88055.1"/>
    <property type="molecule type" value="Genomic_DNA"/>
</dbReference>
<dbReference type="KEGG" id="clup:CLUP02_13577"/>
<gene>
    <name evidence="1" type="ORF">CLUP02_13577</name>
</gene>
<keyword evidence="2" id="KW-1185">Reference proteome</keyword>
<evidence type="ECO:0000313" key="1">
    <source>
        <dbReference type="EMBL" id="UQC88055.1"/>
    </source>
</evidence>
<name>A0A9Q8WMG6_9PEZI</name>
<proteinExistence type="predicted"/>
<protein>
    <submittedName>
        <fullName evidence="1">Uncharacterized protein</fullName>
    </submittedName>
</protein>
<dbReference type="RefSeq" id="XP_049149661.1">
    <property type="nucleotide sequence ID" value="XM_049292515.1"/>
</dbReference>
<dbReference type="Proteomes" id="UP000830671">
    <property type="component" value="Chromosome 7"/>
</dbReference>
<organism evidence="1 2">
    <name type="scientific">Colletotrichum lupini</name>
    <dbReference type="NCBI Taxonomy" id="145971"/>
    <lineage>
        <taxon>Eukaryota</taxon>
        <taxon>Fungi</taxon>
        <taxon>Dikarya</taxon>
        <taxon>Ascomycota</taxon>
        <taxon>Pezizomycotina</taxon>
        <taxon>Sordariomycetes</taxon>
        <taxon>Hypocreomycetidae</taxon>
        <taxon>Glomerellales</taxon>
        <taxon>Glomerellaceae</taxon>
        <taxon>Colletotrichum</taxon>
        <taxon>Colletotrichum acutatum species complex</taxon>
    </lineage>
</organism>